<evidence type="ECO:0000259" key="1">
    <source>
        <dbReference type="Pfam" id="PF02894"/>
    </source>
</evidence>
<dbReference type="Proteomes" id="UP000494205">
    <property type="component" value="Unassembled WGS sequence"/>
</dbReference>
<dbReference type="PANTHER" id="PTHR43593:SF1">
    <property type="entry name" value="INOSITOL 2-DEHYDROGENASE"/>
    <property type="match status" value="1"/>
</dbReference>
<accession>A0A6J5C2D7</accession>
<feature type="domain" description="Gfo/Idh/MocA-like oxidoreductase C-terminal" evidence="1">
    <location>
        <begin position="189"/>
        <end position="340"/>
    </location>
</feature>
<sequence length="347" mass="38393">MSGRMDTPVYGPVSRLTSRLFNRLFSSTDFSSRVFSRLLSGLWSGRGRGKRNGAHHRLRGRDLGLHHTLKLRLRARGHERGGSGGQSGVDAVLPQLHVCRLHARVPVAQVPHNACPTFGGEEAEPSSISLGSSQISLWFCYNARNGAGRTPSTLTNLTGPKSYSRGESLKAFRMSVLHRHSGTRADVNHRDEMYDDKVPDMIDNAYVIVEFRSGRRASLDLCMFADGAYWQEEFSAVGDKGKIECFVPGASRHWPGRGERQAEVVVSRREPKGPARRTVEVDEHLLILGAHHGSTYFEHLGFQQSVLEGANVRVTVEDGLKAVVIGLAAEQSIRERRVIQIEGLSLH</sequence>
<dbReference type="EMBL" id="CADIJZ010000022">
    <property type="protein sequence ID" value="CAB3724336.1"/>
    <property type="molecule type" value="Genomic_DNA"/>
</dbReference>
<proteinExistence type="predicted"/>
<dbReference type="InterPro" id="IPR050424">
    <property type="entry name" value="Gfo-Idh-MocA_inositol_DH"/>
</dbReference>
<evidence type="ECO:0000313" key="2">
    <source>
        <dbReference type="EMBL" id="CAB3724336.1"/>
    </source>
</evidence>
<evidence type="ECO:0000313" key="3">
    <source>
        <dbReference type="Proteomes" id="UP000494205"/>
    </source>
</evidence>
<dbReference type="Gene3D" id="3.30.360.10">
    <property type="entry name" value="Dihydrodipicolinate Reductase, domain 2"/>
    <property type="match status" value="1"/>
</dbReference>
<reference evidence="2 3" key="1">
    <citation type="submission" date="2020-04" db="EMBL/GenBank/DDBJ databases">
        <authorList>
            <person name="De Canck E."/>
        </authorList>
    </citation>
    <scope>NUCLEOTIDE SEQUENCE [LARGE SCALE GENOMIC DNA]</scope>
    <source>
        <strain evidence="2 3">LMG 27174</strain>
    </source>
</reference>
<dbReference type="InterPro" id="IPR004104">
    <property type="entry name" value="Gfo/Idh/MocA-like_OxRdtase_C"/>
</dbReference>
<name>A0A6J5C2D7_9BURK</name>
<organism evidence="2 3">
    <name type="scientific">Paraburkholderia rhynchosiae</name>
    <dbReference type="NCBI Taxonomy" id="487049"/>
    <lineage>
        <taxon>Bacteria</taxon>
        <taxon>Pseudomonadati</taxon>
        <taxon>Pseudomonadota</taxon>
        <taxon>Betaproteobacteria</taxon>
        <taxon>Burkholderiales</taxon>
        <taxon>Burkholderiaceae</taxon>
        <taxon>Paraburkholderia</taxon>
    </lineage>
</organism>
<protein>
    <recommendedName>
        <fullName evidence="1">Gfo/Idh/MocA-like oxidoreductase C-terminal domain-containing protein</fullName>
    </recommendedName>
</protein>
<dbReference type="SUPFAM" id="SSF55347">
    <property type="entry name" value="Glyceraldehyde-3-phosphate dehydrogenase-like, C-terminal domain"/>
    <property type="match status" value="1"/>
</dbReference>
<dbReference type="Pfam" id="PF02894">
    <property type="entry name" value="GFO_IDH_MocA_C"/>
    <property type="match status" value="1"/>
</dbReference>
<dbReference type="PANTHER" id="PTHR43593">
    <property type="match status" value="1"/>
</dbReference>
<gene>
    <name evidence="2" type="ORF">LMG27174_05228</name>
</gene>
<dbReference type="AlphaFoldDB" id="A0A6J5C2D7"/>